<gene>
    <name evidence="1" type="ORF">GCM10023321_51520</name>
</gene>
<organism evidence="1 2">
    <name type="scientific">Pseudonocardia eucalypti</name>
    <dbReference type="NCBI Taxonomy" id="648755"/>
    <lineage>
        <taxon>Bacteria</taxon>
        <taxon>Bacillati</taxon>
        <taxon>Actinomycetota</taxon>
        <taxon>Actinomycetes</taxon>
        <taxon>Pseudonocardiales</taxon>
        <taxon>Pseudonocardiaceae</taxon>
        <taxon>Pseudonocardia</taxon>
    </lineage>
</organism>
<keyword evidence="2" id="KW-1185">Reference proteome</keyword>
<evidence type="ECO:0008006" key="3">
    <source>
        <dbReference type="Google" id="ProtNLM"/>
    </source>
</evidence>
<dbReference type="RefSeq" id="WP_185062269.1">
    <property type="nucleotide sequence ID" value="NZ_BAABJP010000030.1"/>
</dbReference>
<dbReference type="Proteomes" id="UP001428817">
    <property type="component" value="Unassembled WGS sequence"/>
</dbReference>
<proteinExistence type="predicted"/>
<sequence length="201" mass="22202">MIDRLASAVLATIPRLLWGFTPALMPEIVRRFGPVGAVAWFLPNMRRYERTRRAFGPLRTHLLATAISLRNGCHYCASGHAGAIELIFLRDRDELFPLDERAIADLAGTAPDRLRATLAGALTEAGLAAELPYLDRAFALLDGTRQPADPDDERIAQLIELFAVLNACGIAGQVPPDQVHDQVNRDRAAKRRYARLRAEPV</sequence>
<accession>A0ABP9QLX9</accession>
<evidence type="ECO:0000313" key="2">
    <source>
        <dbReference type="Proteomes" id="UP001428817"/>
    </source>
</evidence>
<protein>
    <recommendedName>
        <fullName evidence="3">Carboxymuconolactone decarboxylase-like domain-containing protein</fullName>
    </recommendedName>
</protein>
<dbReference type="SUPFAM" id="SSF69118">
    <property type="entry name" value="AhpD-like"/>
    <property type="match status" value="1"/>
</dbReference>
<name>A0ABP9QLX9_9PSEU</name>
<comment type="caution">
    <text evidence="1">The sequence shown here is derived from an EMBL/GenBank/DDBJ whole genome shotgun (WGS) entry which is preliminary data.</text>
</comment>
<evidence type="ECO:0000313" key="1">
    <source>
        <dbReference type="EMBL" id="GAA5163890.1"/>
    </source>
</evidence>
<dbReference type="InterPro" id="IPR029032">
    <property type="entry name" value="AhpD-like"/>
</dbReference>
<reference evidence="2" key="1">
    <citation type="journal article" date="2019" name="Int. J. Syst. Evol. Microbiol.">
        <title>The Global Catalogue of Microorganisms (GCM) 10K type strain sequencing project: providing services to taxonomists for standard genome sequencing and annotation.</title>
        <authorList>
            <consortium name="The Broad Institute Genomics Platform"/>
            <consortium name="The Broad Institute Genome Sequencing Center for Infectious Disease"/>
            <person name="Wu L."/>
            <person name="Ma J."/>
        </authorList>
    </citation>
    <scope>NUCLEOTIDE SEQUENCE [LARGE SCALE GENOMIC DNA]</scope>
    <source>
        <strain evidence="2">JCM 18303</strain>
    </source>
</reference>
<dbReference type="EMBL" id="BAABJP010000030">
    <property type="protein sequence ID" value="GAA5163890.1"/>
    <property type="molecule type" value="Genomic_DNA"/>
</dbReference>
<dbReference type="Gene3D" id="1.20.1290.10">
    <property type="entry name" value="AhpD-like"/>
    <property type="match status" value="1"/>
</dbReference>